<evidence type="ECO:0000256" key="5">
    <source>
        <dbReference type="ARBA" id="ARBA00022840"/>
    </source>
</evidence>
<keyword evidence="3" id="KW-0378">Hydrolase</keyword>
<keyword evidence="5" id="KW-0067">ATP-binding</keyword>
<comment type="similarity">
    <text evidence="1">Belongs to the DNA2/NAM7 helicase family.</text>
</comment>
<dbReference type="PANTHER" id="PTHR43788:SF8">
    <property type="entry name" value="DNA-BINDING PROTEIN SMUBP-2"/>
    <property type="match status" value="1"/>
</dbReference>
<evidence type="ECO:0000259" key="8">
    <source>
        <dbReference type="Pfam" id="PF13087"/>
    </source>
</evidence>
<dbReference type="EMBL" id="CP118627">
    <property type="protein sequence ID" value="WEA14580.1"/>
    <property type="molecule type" value="Genomic_DNA"/>
</dbReference>
<dbReference type="InterPro" id="IPR027417">
    <property type="entry name" value="P-loop_NTPase"/>
</dbReference>
<dbReference type="PANTHER" id="PTHR43788">
    <property type="entry name" value="DNA2/NAM7 HELICASE FAMILY MEMBER"/>
    <property type="match status" value="1"/>
</dbReference>
<evidence type="ECO:0000259" key="7">
    <source>
        <dbReference type="Pfam" id="PF13086"/>
    </source>
</evidence>
<keyword evidence="4" id="KW-0347">Helicase</keyword>
<dbReference type="SUPFAM" id="SSF52540">
    <property type="entry name" value="P-loop containing nucleoside triphosphate hydrolases"/>
    <property type="match status" value="1"/>
</dbReference>
<dbReference type="InterPro" id="IPR024402">
    <property type="entry name" value="DUF2726"/>
</dbReference>
<evidence type="ECO:0000313" key="10">
    <source>
        <dbReference type="Proteomes" id="UP001217324"/>
    </source>
</evidence>
<evidence type="ECO:0000256" key="2">
    <source>
        <dbReference type="ARBA" id="ARBA00022741"/>
    </source>
</evidence>
<evidence type="ECO:0000256" key="3">
    <source>
        <dbReference type="ARBA" id="ARBA00022801"/>
    </source>
</evidence>
<dbReference type="Proteomes" id="UP001217324">
    <property type="component" value="Chromosome"/>
</dbReference>
<dbReference type="GO" id="GO:0016787">
    <property type="term" value="F:hydrolase activity"/>
    <property type="evidence" value="ECO:0007669"/>
    <property type="project" value="UniProtKB-KW"/>
</dbReference>
<accession>A0AAX3NDZ3</accession>
<dbReference type="RefSeq" id="WP_165705388.1">
    <property type="nucleotide sequence ID" value="NZ_CP118627.1"/>
</dbReference>
<dbReference type="InterPro" id="IPR050534">
    <property type="entry name" value="Coronavir_polyprotein_1ab"/>
</dbReference>
<feature type="domain" description="DUF2726" evidence="6">
    <location>
        <begin position="363"/>
        <end position="484"/>
    </location>
</feature>
<evidence type="ECO:0000256" key="1">
    <source>
        <dbReference type="ARBA" id="ARBA00007913"/>
    </source>
</evidence>
<feature type="domain" description="DNA2/NAM7 helicase-like C-terminal" evidence="8">
    <location>
        <begin position="135"/>
        <end position="303"/>
    </location>
</feature>
<name>A0AAX3NDZ3_9LACT</name>
<dbReference type="Gene3D" id="3.40.50.300">
    <property type="entry name" value="P-loop containing nucleotide triphosphate hydrolases"/>
    <property type="match status" value="2"/>
</dbReference>
<dbReference type="GO" id="GO:0043139">
    <property type="term" value="F:5'-3' DNA helicase activity"/>
    <property type="evidence" value="ECO:0007669"/>
    <property type="project" value="TreeGrafter"/>
</dbReference>
<reference evidence="9" key="1">
    <citation type="submission" date="2023-02" db="EMBL/GenBank/DDBJ databases">
        <title>Comparative genomics and fermentation flavor characterization of five lactic acid bacteria reveal flavor biosynthesis metabolic pathways in fermented muskmelon puree.</title>
        <authorList>
            <person name="Yuan L."/>
            <person name="Li M."/>
            <person name="Xu X."/>
            <person name="Lao F."/>
            <person name="Wu J."/>
        </authorList>
    </citation>
    <scope>NUCLEOTIDE SEQUENCE</scope>
    <source>
        <strain evidence="9">Pa-2</strain>
    </source>
</reference>
<organism evidence="9 10">
    <name type="scientific">Lactococcus garvieae</name>
    <dbReference type="NCBI Taxonomy" id="1363"/>
    <lineage>
        <taxon>Bacteria</taxon>
        <taxon>Bacillati</taxon>
        <taxon>Bacillota</taxon>
        <taxon>Bacilli</taxon>
        <taxon>Lactobacillales</taxon>
        <taxon>Streptococcaceae</taxon>
        <taxon>Lactococcus</taxon>
    </lineage>
</organism>
<sequence>MKVYQDLSMDYFKASLYDIYNGRTRKKFTDNGSQKDGNLWKNSVAVLHEYPVILSTTFSLNTIFSDSPLYDYVILDEASQVDLATGGLALSCAKNAVIVGDLKQLPNVVTNEDRVESDQIFSNYNLPEAYRYSDHSLLQLVKEVFPDVASTLLREHYRCHPKIIEFCNKKFYNDELIVLSKNDSIEENPLSVITTVPGNHMRWSVGHKNQRELDEVENILLNNPDGTEVWGVITPYRKQANELQRALKEEGYSADTVDKYQGREKDKIIFSTVDNQITKFSASPNRLNVAVSRAIHKFILVVNGNGENKRNNNISDLINYIKYNNFDISESKIYSIFDYLFEINRRERKKYLKGKPQESKFDSENLMYVLIEEILKEDRFSKFRVVPQYPLKMMIRDFDTLGLNARERKYAGNLNTKIDFLIENKMDKSPVLAIEVDGVTFHSENTAQFERDKLKNHILEICGIKLQRFPTDGSREKEKLIKLLEENLILDSKK</sequence>
<dbReference type="GO" id="GO:0005524">
    <property type="term" value="F:ATP binding"/>
    <property type="evidence" value="ECO:0007669"/>
    <property type="project" value="UniProtKB-KW"/>
</dbReference>
<dbReference type="InterPro" id="IPR041677">
    <property type="entry name" value="DNA2/NAM7_AAA_11"/>
</dbReference>
<dbReference type="CDD" id="cd18808">
    <property type="entry name" value="SF1_C_Upf1"/>
    <property type="match status" value="1"/>
</dbReference>
<protein>
    <submittedName>
        <fullName evidence="9">AAA domain-containing protein</fullName>
    </submittedName>
</protein>
<evidence type="ECO:0000313" key="9">
    <source>
        <dbReference type="EMBL" id="WEA14580.1"/>
    </source>
</evidence>
<feature type="domain" description="DNA2/NAM7 helicase helicase" evidence="7">
    <location>
        <begin position="40"/>
        <end position="110"/>
    </location>
</feature>
<keyword evidence="2" id="KW-0547">Nucleotide-binding</keyword>
<dbReference type="InterPro" id="IPR047187">
    <property type="entry name" value="SF1_C_Upf1"/>
</dbReference>
<dbReference type="InterPro" id="IPR041679">
    <property type="entry name" value="DNA2/NAM7-like_C"/>
</dbReference>
<dbReference type="CDD" id="cd17934">
    <property type="entry name" value="DEXXQc_Upf1-like"/>
    <property type="match status" value="1"/>
</dbReference>
<dbReference type="Pfam" id="PF13086">
    <property type="entry name" value="AAA_11"/>
    <property type="match status" value="1"/>
</dbReference>
<dbReference type="AlphaFoldDB" id="A0AAX3NDZ3"/>
<dbReference type="Gene3D" id="3.40.960.10">
    <property type="entry name" value="VSR Endonuclease"/>
    <property type="match status" value="1"/>
</dbReference>
<dbReference type="Pfam" id="PF10881">
    <property type="entry name" value="DUF2726"/>
    <property type="match status" value="1"/>
</dbReference>
<evidence type="ECO:0000256" key="4">
    <source>
        <dbReference type="ARBA" id="ARBA00022806"/>
    </source>
</evidence>
<evidence type="ECO:0000259" key="6">
    <source>
        <dbReference type="Pfam" id="PF10881"/>
    </source>
</evidence>
<dbReference type="Pfam" id="PF13087">
    <property type="entry name" value="AAA_12"/>
    <property type="match status" value="1"/>
</dbReference>
<gene>
    <name evidence="9" type="ORF">PWF74_03480</name>
</gene>
<proteinExistence type="inferred from homology"/>